<dbReference type="RefSeq" id="WP_377801743.1">
    <property type="nucleotide sequence ID" value="NZ_JBHSLW010000094.1"/>
</dbReference>
<organism evidence="2 3">
    <name type="scientific">Bosea eneae</name>
    <dbReference type="NCBI Taxonomy" id="151454"/>
    <lineage>
        <taxon>Bacteria</taxon>
        <taxon>Pseudomonadati</taxon>
        <taxon>Pseudomonadota</taxon>
        <taxon>Alphaproteobacteria</taxon>
        <taxon>Hyphomicrobiales</taxon>
        <taxon>Boseaceae</taxon>
        <taxon>Bosea</taxon>
    </lineage>
</organism>
<keyword evidence="2" id="KW-0378">Hydrolase</keyword>
<evidence type="ECO:0000313" key="2">
    <source>
        <dbReference type="EMBL" id="MFC5423671.1"/>
    </source>
</evidence>
<dbReference type="InterPro" id="IPR004843">
    <property type="entry name" value="Calcineurin-like_PHP"/>
</dbReference>
<comment type="caution">
    <text evidence="2">The sequence shown here is derived from an EMBL/GenBank/DDBJ whole genome shotgun (WGS) entry which is preliminary data.</text>
</comment>
<dbReference type="Gene3D" id="3.60.21.10">
    <property type="match status" value="1"/>
</dbReference>
<sequence>MTEYRVLHISDMHLSQVRPHNVRNWDFCVAKIEELQPDFVVVGGDMVLDDPDAADDHAFAHAQISRITVPWRALAGNHDVGDTAPAPYQGQLVSNERRKRFLSLYGADYWARDLGDWRLIGLNDLIFASELEAEREQATWLAARLKEWREKPIALFLHKPLCLDTLSETVITQAAVTPVGRSRLLELIADSDVRLIGSAHTHRHRNFLCDSIAMIWTPTIGQVNQGFRVPRGGDQRTGWIMYTFRGQEVEWELMHFPELQPVDISELVKNYKAMRFVPPALSAALS</sequence>
<dbReference type="PANTHER" id="PTHR43143:SF1">
    <property type="entry name" value="SERINE_THREONINE-PROTEIN PHOSPHATASE CPPED1"/>
    <property type="match status" value="1"/>
</dbReference>
<evidence type="ECO:0000313" key="3">
    <source>
        <dbReference type="Proteomes" id="UP001596053"/>
    </source>
</evidence>
<proteinExistence type="predicted"/>
<protein>
    <submittedName>
        <fullName evidence="2">Metallophosphoesterase family protein</fullName>
        <ecNumber evidence="2">3.1.-.-</ecNumber>
    </submittedName>
</protein>
<dbReference type="InterPro" id="IPR051918">
    <property type="entry name" value="STPP_CPPED1"/>
</dbReference>
<feature type="domain" description="Calcineurin-like phosphoesterase" evidence="1">
    <location>
        <begin position="5"/>
        <end position="203"/>
    </location>
</feature>
<dbReference type="Pfam" id="PF00149">
    <property type="entry name" value="Metallophos"/>
    <property type="match status" value="1"/>
</dbReference>
<dbReference type="EC" id="3.1.-.-" evidence="2"/>
<dbReference type="EMBL" id="JBHSLW010000094">
    <property type="protein sequence ID" value="MFC5423671.1"/>
    <property type="molecule type" value="Genomic_DNA"/>
</dbReference>
<gene>
    <name evidence="2" type="ORF">ACFPOB_29485</name>
</gene>
<dbReference type="SUPFAM" id="SSF56300">
    <property type="entry name" value="Metallo-dependent phosphatases"/>
    <property type="match status" value="1"/>
</dbReference>
<dbReference type="GO" id="GO:0016787">
    <property type="term" value="F:hydrolase activity"/>
    <property type="evidence" value="ECO:0007669"/>
    <property type="project" value="UniProtKB-KW"/>
</dbReference>
<evidence type="ECO:0000259" key="1">
    <source>
        <dbReference type="Pfam" id="PF00149"/>
    </source>
</evidence>
<dbReference type="PANTHER" id="PTHR43143">
    <property type="entry name" value="METALLOPHOSPHOESTERASE, CALCINEURIN SUPERFAMILY"/>
    <property type="match status" value="1"/>
</dbReference>
<dbReference type="Proteomes" id="UP001596053">
    <property type="component" value="Unassembled WGS sequence"/>
</dbReference>
<accession>A0ABW0J0T7</accession>
<name>A0ABW0J0T7_9HYPH</name>
<reference evidence="3" key="1">
    <citation type="journal article" date="2019" name="Int. J. Syst. Evol. Microbiol.">
        <title>The Global Catalogue of Microorganisms (GCM) 10K type strain sequencing project: providing services to taxonomists for standard genome sequencing and annotation.</title>
        <authorList>
            <consortium name="The Broad Institute Genomics Platform"/>
            <consortium name="The Broad Institute Genome Sequencing Center for Infectious Disease"/>
            <person name="Wu L."/>
            <person name="Ma J."/>
        </authorList>
    </citation>
    <scope>NUCLEOTIDE SEQUENCE [LARGE SCALE GENOMIC DNA]</scope>
    <source>
        <strain evidence="3">NCAIM B.01391</strain>
    </source>
</reference>
<dbReference type="InterPro" id="IPR029052">
    <property type="entry name" value="Metallo-depent_PP-like"/>
</dbReference>
<keyword evidence="3" id="KW-1185">Reference proteome</keyword>